<gene>
    <name evidence="1" type="ORF">BKK55_04535</name>
</gene>
<protein>
    <submittedName>
        <fullName evidence="1">Uncharacterized protein</fullName>
    </submittedName>
</protein>
<dbReference type="EMBL" id="MLHO01000021">
    <property type="protein sequence ID" value="OOF57531.1"/>
    <property type="molecule type" value="Genomic_DNA"/>
</dbReference>
<name>A0A1V3JL65_9PAST</name>
<comment type="caution">
    <text evidence="1">The sequence shown here is derived from an EMBL/GenBank/DDBJ whole genome shotgun (WGS) entry which is preliminary data.</text>
</comment>
<dbReference type="AlphaFoldDB" id="A0A1V3JL65"/>
<evidence type="ECO:0000313" key="2">
    <source>
        <dbReference type="Proteomes" id="UP000188541"/>
    </source>
</evidence>
<dbReference type="Proteomes" id="UP000188541">
    <property type="component" value="Unassembled WGS sequence"/>
</dbReference>
<organism evidence="1 2">
    <name type="scientific">Rodentibacter genomosp. 2</name>
    <dbReference type="NCBI Taxonomy" id="1908266"/>
    <lineage>
        <taxon>Bacteria</taxon>
        <taxon>Pseudomonadati</taxon>
        <taxon>Pseudomonadota</taxon>
        <taxon>Gammaproteobacteria</taxon>
        <taxon>Pasteurellales</taxon>
        <taxon>Pasteurellaceae</taxon>
        <taxon>Rodentibacter</taxon>
    </lineage>
</organism>
<sequence length="63" mass="7309">MCCFGYLPIQKYIKIKDFEYERDVLNEAKEYLENLDSKKVTDSNIGGNVSSISGIVFTKRRKL</sequence>
<keyword evidence="2" id="KW-1185">Reference proteome</keyword>
<accession>A0A1V3JL65</accession>
<proteinExistence type="predicted"/>
<evidence type="ECO:0000313" key="1">
    <source>
        <dbReference type="EMBL" id="OOF57531.1"/>
    </source>
</evidence>
<reference evidence="1 2" key="1">
    <citation type="submission" date="2016-10" db="EMBL/GenBank/DDBJ databases">
        <title>Rodentibacter gen. nov. and new species.</title>
        <authorList>
            <person name="Christensen H."/>
        </authorList>
    </citation>
    <scope>NUCLEOTIDE SEQUENCE [LARGE SCALE GENOMIC DNA]</scope>
    <source>
        <strain evidence="1 2">1996246016</strain>
    </source>
</reference>